<name>A0ABR3F8G7_9AGAR</name>
<dbReference type="PROSITE" id="PS00061">
    <property type="entry name" value="ADH_SHORT"/>
    <property type="match status" value="1"/>
</dbReference>
<dbReference type="EMBL" id="JBAHYK010000754">
    <property type="protein sequence ID" value="KAL0571539.1"/>
    <property type="molecule type" value="Genomic_DNA"/>
</dbReference>
<dbReference type="Proteomes" id="UP001465976">
    <property type="component" value="Unassembled WGS sequence"/>
</dbReference>
<dbReference type="InterPro" id="IPR002347">
    <property type="entry name" value="SDR_fam"/>
</dbReference>
<comment type="caution">
    <text evidence="4">The sequence shown here is derived from an EMBL/GenBank/DDBJ whole genome shotgun (WGS) entry which is preliminary data.</text>
</comment>
<protein>
    <submittedName>
        <fullName evidence="4">Uncharacterized protein</fullName>
    </submittedName>
</protein>
<keyword evidence="3" id="KW-0560">Oxidoreductase</keyword>
<dbReference type="SUPFAM" id="SSF51735">
    <property type="entry name" value="NAD(P)-binding Rossmann-fold domains"/>
    <property type="match status" value="1"/>
</dbReference>
<keyword evidence="5" id="KW-1185">Reference proteome</keyword>
<evidence type="ECO:0000313" key="5">
    <source>
        <dbReference type="Proteomes" id="UP001465976"/>
    </source>
</evidence>
<dbReference type="InterPro" id="IPR020904">
    <property type="entry name" value="Sc_DH/Rdtase_CS"/>
</dbReference>
<sequence>MPADDSARDQLTKRQIPQLVLSTASNPLTAPGILSVDLKPAERAQKRFEIRGNAIVTGGSGGIGLVVIRAMLEHGAAGVAIFDIRASLVTAEDSIKMLQADFPDAKIATFEVDVRDEAQLAARVKEVVEQLGSVDMLLCLAGVVGTVHAEEMSGTEWRRVIDVNATGSWLCAQAVGRQMIAQNTGGSIVLTASISGHNVNFPQPQVAYNASKAAVLQLARSLAAEWARYGIRVNTISPGYMDTILNHGDGLEECRNIWTSRNPMGRMGNPEELTGAVVLLLSSLAGKYINGADILVDGGGSVF</sequence>
<evidence type="ECO:0000256" key="3">
    <source>
        <dbReference type="ARBA" id="ARBA00023002"/>
    </source>
</evidence>
<dbReference type="Pfam" id="PF13561">
    <property type="entry name" value="adh_short_C2"/>
    <property type="match status" value="1"/>
</dbReference>
<dbReference type="PANTHER" id="PTHR43008">
    <property type="entry name" value="BENZIL REDUCTASE"/>
    <property type="match status" value="1"/>
</dbReference>
<evidence type="ECO:0000256" key="1">
    <source>
        <dbReference type="ARBA" id="ARBA00006484"/>
    </source>
</evidence>
<dbReference type="PRINTS" id="PR00081">
    <property type="entry name" value="GDHRDH"/>
</dbReference>
<dbReference type="PRINTS" id="PR00080">
    <property type="entry name" value="SDRFAMILY"/>
</dbReference>
<evidence type="ECO:0000256" key="2">
    <source>
        <dbReference type="ARBA" id="ARBA00022857"/>
    </source>
</evidence>
<reference evidence="4 5" key="1">
    <citation type="submission" date="2024-02" db="EMBL/GenBank/DDBJ databases">
        <title>A draft genome for the cacao thread blight pathogen Marasmius crinis-equi.</title>
        <authorList>
            <person name="Cohen S.P."/>
            <person name="Baruah I.K."/>
            <person name="Amoako-Attah I."/>
            <person name="Bukari Y."/>
            <person name="Meinhardt L.W."/>
            <person name="Bailey B.A."/>
        </authorList>
    </citation>
    <scope>NUCLEOTIDE SEQUENCE [LARGE SCALE GENOMIC DNA]</scope>
    <source>
        <strain evidence="4 5">GH-76</strain>
    </source>
</reference>
<dbReference type="Gene3D" id="3.40.50.720">
    <property type="entry name" value="NAD(P)-binding Rossmann-like Domain"/>
    <property type="match status" value="1"/>
</dbReference>
<evidence type="ECO:0000313" key="4">
    <source>
        <dbReference type="EMBL" id="KAL0571539.1"/>
    </source>
</evidence>
<keyword evidence="2" id="KW-0521">NADP</keyword>
<organism evidence="4 5">
    <name type="scientific">Marasmius crinis-equi</name>
    <dbReference type="NCBI Taxonomy" id="585013"/>
    <lineage>
        <taxon>Eukaryota</taxon>
        <taxon>Fungi</taxon>
        <taxon>Dikarya</taxon>
        <taxon>Basidiomycota</taxon>
        <taxon>Agaricomycotina</taxon>
        <taxon>Agaricomycetes</taxon>
        <taxon>Agaricomycetidae</taxon>
        <taxon>Agaricales</taxon>
        <taxon>Marasmiineae</taxon>
        <taxon>Marasmiaceae</taxon>
        <taxon>Marasmius</taxon>
    </lineage>
</organism>
<accession>A0ABR3F8G7</accession>
<comment type="similarity">
    <text evidence="1">Belongs to the short-chain dehydrogenases/reductases (SDR) family.</text>
</comment>
<dbReference type="InterPro" id="IPR036291">
    <property type="entry name" value="NAD(P)-bd_dom_sf"/>
</dbReference>
<gene>
    <name evidence="4" type="ORF">V5O48_010430</name>
</gene>
<dbReference type="PANTHER" id="PTHR43008:SF4">
    <property type="entry name" value="CHAIN DEHYDROGENASE, PUTATIVE (AFU_ORTHOLOGUE AFUA_4G08710)-RELATED"/>
    <property type="match status" value="1"/>
</dbReference>
<proteinExistence type="inferred from homology"/>